<dbReference type="Proteomes" id="UP000244060">
    <property type="component" value="Unassembled WGS sequence"/>
</dbReference>
<dbReference type="OrthoDB" id="9800174at2"/>
<evidence type="ECO:0000256" key="12">
    <source>
        <dbReference type="ARBA" id="ARBA00034013"/>
    </source>
</evidence>
<dbReference type="InterPro" id="IPR014756">
    <property type="entry name" value="Ig_E-set"/>
</dbReference>
<keyword evidence="19" id="KW-1185">Reference proteome</keyword>
<protein>
    <recommendedName>
        <fullName evidence="5 13">Malto-oligosyltrehalose trehalohydrolase</fullName>
        <shortName evidence="14">MTHase</shortName>
        <ecNumber evidence="4 13">3.2.1.141</ecNumber>
    </recommendedName>
    <alternativeName>
        <fullName evidence="11 14">4-alpha-D-((1-&gt;4)-alpha-D-glucano)trehalose trehalohydrolase</fullName>
    </alternativeName>
    <alternativeName>
        <fullName evidence="10 14">Maltooligosyl trehalose trehalohydrolase</fullName>
    </alternativeName>
</protein>
<evidence type="ECO:0000256" key="2">
    <source>
        <dbReference type="ARBA" id="ARBA00005199"/>
    </source>
</evidence>
<dbReference type="NCBIfam" id="TIGR02402">
    <property type="entry name" value="trehalose_TreZ"/>
    <property type="match status" value="1"/>
</dbReference>
<evidence type="ECO:0000256" key="13">
    <source>
        <dbReference type="NCBIfam" id="TIGR02402"/>
    </source>
</evidence>
<keyword evidence="8" id="KW-0119">Carbohydrate metabolism</keyword>
<feature type="domain" description="Glycosyl hydrolase family 13 catalytic" evidence="17">
    <location>
        <begin position="85"/>
        <end position="469"/>
    </location>
</feature>
<dbReference type="Gene3D" id="3.20.20.80">
    <property type="entry name" value="Glycosidases"/>
    <property type="match status" value="1"/>
</dbReference>
<dbReference type="PANTHER" id="PTHR43651">
    <property type="entry name" value="1,4-ALPHA-GLUCAN-BRANCHING ENZYME"/>
    <property type="match status" value="1"/>
</dbReference>
<proteinExistence type="inferred from homology"/>
<dbReference type="Gene3D" id="2.60.40.10">
    <property type="entry name" value="Immunoglobulins"/>
    <property type="match status" value="1"/>
</dbReference>
<dbReference type="SMART" id="SM00642">
    <property type="entry name" value="Aamy"/>
    <property type="match status" value="1"/>
</dbReference>
<feature type="site" description="Transition state stabilizer" evidence="16">
    <location>
        <position position="386"/>
    </location>
</feature>
<name>A0A2T5KDP6_9RHOB</name>
<dbReference type="PANTHER" id="PTHR43651:SF11">
    <property type="entry name" value="MALTO-OLIGOSYLTREHALOSE TREHALOHYDROLASE"/>
    <property type="match status" value="1"/>
</dbReference>
<dbReference type="PIRSF" id="PIRSF006337">
    <property type="entry name" value="Trehalose_TreZ"/>
    <property type="match status" value="1"/>
</dbReference>
<dbReference type="SUPFAM" id="SSF51445">
    <property type="entry name" value="(Trans)glycosidases"/>
    <property type="match status" value="1"/>
</dbReference>
<evidence type="ECO:0000256" key="9">
    <source>
        <dbReference type="ARBA" id="ARBA00023295"/>
    </source>
</evidence>
<dbReference type="GO" id="GO:0005992">
    <property type="term" value="P:trehalose biosynthetic process"/>
    <property type="evidence" value="ECO:0007669"/>
    <property type="project" value="UniProtKB-UniRule"/>
</dbReference>
<dbReference type="Gene3D" id="2.60.40.1180">
    <property type="entry name" value="Golgi alpha-mannosidase II"/>
    <property type="match status" value="1"/>
</dbReference>
<evidence type="ECO:0000256" key="8">
    <source>
        <dbReference type="ARBA" id="ARBA00023277"/>
    </source>
</evidence>
<evidence type="ECO:0000313" key="19">
    <source>
        <dbReference type="Proteomes" id="UP000244060"/>
    </source>
</evidence>
<feature type="active site" description="Proton donor" evidence="15">
    <location>
        <position position="289"/>
    </location>
</feature>
<dbReference type="InterPro" id="IPR044901">
    <property type="entry name" value="Trehalose_TreZ_E-set_sf"/>
</dbReference>
<evidence type="ECO:0000256" key="6">
    <source>
        <dbReference type="ARBA" id="ARBA00022490"/>
    </source>
</evidence>
<comment type="similarity">
    <text evidence="3 14">Belongs to the glycosyl hydrolase 13 family.</text>
</comment>
<gene>
    <name evidence="18" type="ORF">C8J28_102308</name>
</gene>
<dbReference type="CDD" id="cd11325">
    <property type="entry name" value="AmyAc_GTHase"/>
    <property type="match status" value="1"/>
</dbReference>
<dbReference type="AlphaFoldDB" id="A0A2T5KDP6"/>
<dbReference type="Gene3D" id="1.10.10.760">
    <property type="entry name" value="E-set domains of sugar-utilizing enzymes"/>
    <property type="match status" value="1"/>
</dbReference>
<evidence type="ECO:0000256" key="7">
    <source>
        <dbReference type="ARBA" id="ARBA00022801"/>
    </source>
</evidence>
<sequence length="592" mass="66205">MSDWTWGPLHEDGTVRFRLWAPSEERLGLRLDGQDHPMERQEGGWFEVRLPAQAGMDYGFVLASGQVVPDPAARAQAGDVHGLSRLVADSYDWKTDWTGRPWAETVVMELHIGTFTPEGTFRAAIERLPHLAEIGITMIELMPVAQFAGNRGWGYDGVLLYAPHPAYGTSEDLKALVDAAHGLGMSVVLDVVYNHFGPEGNYLGAYAAEFFDPERHTPWGSAIAYHLPAVRSFFIENALYWLTEFRFDGLRIDAADHIRDPESDPEVLVDLARTIRQAIPDRPIHLTTEDNRNITRLHERGPQGEVVLHTAEWNDDLHNVAHVLLTGETEGYYRDFVKDHWRKYARALAEGFVYQGEQSEHEGAPRGMPSGHLPPLAFVDFLQNHDQVGNRAFGERLTTLAPEARLRAMMAILLLSPHVPLLFMGEEWGETRPFTFFTDFTGELGDAVRNGRRKEFEHFSAFQGLDLDRTVPDPNAEGTFLSSRLDWGHRKTARGRSWMEFVRALLATRAREIAPRLERAPGNGGRVVAVSDDLVAVDWRLEGAVLRLRANLDDRPQDLPHAEGRVIHASPGAAPGAPLPACSVLVTLEELA</sequence>
<evidence type="ECO:0000256" key="5">
    <source>
        <dbReference type="ARBA" id="ARBA00015938"/>
    </source>
</evidence>
<dbReference type="GO" id="GO:0005737">
    <property type="term" value="C:cytoplasm"/>
    <property type="evidence" value="ECO:0007669"/>
    <property type="project" value="UniProtKB-SubCell"/>
</dbReference>
<dbReference type="InterPro" id="IPR017853">
    <property type="entry name" value="GH"/>
</dbReference>
<evidence type="ECO:0000256" key="16">
    <source>
        <dbReference type="PIRSR" id="PIRSR006337-3"/>
    </source>
</evidence>
<comment type="caution">
    <text evidence="18">The sequence shown here is derived from an EMBL/GenBank/DDBJ whole genome shotgun (WGS) entry which is preliminary data.</text>
</comment>
<organism evidence="18 19">
    <name type="scientific">Cereibacter azotoformans</name>
    <dbReference type="NCBI Taxonomy" id="43057"/>
    <lineage>
        <taxon>Bacteria</taxon>
        <taxon>Pseudomonadati</taxon>
        <taxon>Pseudomonadota</taxon>
        <taxon>Alphaproteobacteria</taxon>
        <taxon>Rhodobacterales</taxon>
        <taxon>Paracoccaceae</taxon>
        <taxon>Cereibacter</taxon>
    </lineage>
</organism>
<dbReference type="Pfam" id="PF11941">
    <property type="entry name" value="DUF3459"/>
    <property type="match status" value="1"/>
</dbReference>
<dbReference type="InterPro" id="IPR006047">
    <property type="entry name" value="GH13_cat_dom"/>
</dbReference>
<evidence type="ECO:0000256" key="4">
    <source>
        <dbReference type="ARBA" id="ARBA00012268"/>
    </source>
</evidence>
<dbReference type="InterPro" id="IPR013780">
    <property type="entry name" value="Glyco_hydro_b"/>
</dbReference>
<keyword evidence="7 14" id="KW-0378">Hydrolase</keyword>
<comment type="pathway">
    <text evidence="2 14">Glycan biosynthesis; trehalose biosynthesis.</text>
</comment>
<evidence type="ECO:0000256" key="10">
    <source>
        <dbReference type="ARBA" id="ARBA00032057"/>
    </source>
</evidence>
<evidence type="ECO:0000256" key="14">
    <source>
        <dbReference type="PIRNR" id="PIRNR006337"/>
    </source>
</evidence>
<dbReference type="GO" id="GO:0033942">
    <property type="term" value="F:4-alpha-D-(1-&gt;4)-alpha-D-glucanotrehalose trehalohydrolase activity"/>
    <property type="evidence" value="ECO:0007669"/>
    <property type="project" value="UniProtKB-EC"/>
</dbReference>
<keyword evidence="9 14" id="KW-0326">Glycosidase</keyword>
<dbReference type="InterPro" id="IPR013783">
    <property type="entry name" value="Ig-like_fold"/>
</dbReference>
<dbReference type="EMBL" id="QAOT01000002">
    <property type="protein sequence ID" value="PTR20541.1"/>
    <property type="molecule type" value="Genomic_DNA"/>
</dbReference>
<evidence type="ECO:0000259" key="17">
    <source>
        <dbReference type="SMART" id="SM00642"/>
    </source>
</evidence>
<dbReference type="UniPathway" id="UPA00299"/>
<evidence type="ECO:0000313" key="18">
    <source>
        <dbReference type="EMBL" id="PTR20541.1"/>
    </source>
</evidence>
<evidence type="ECO:0000256" key="11">
    <source>
        <dbReference type="ARBA" id="ARBA00033284"/>
    </source>
</evidence>
<dbReference type="CDD" id="cd02853">
    <property type="entry name" value="E_set_MTHase_like_N"/>
    <property type="match status" value="1"/>
</dbReference>
<dbReference type="InterPro" id="IPR012768">
    <property type="entry name" value="Trehalose_TreZ"/>
</dbReference>
<dbReference type="InterPro" id="IPR022567">
    <property type="entry name" value="DUF3459"/>
</dbReference>
<feature type="active site" description="Nucleophile" evidence="15">
    <location>
        <position position="253"/>
    </location>
</feature>
<dbReference type="RefSeq" id="WP_108220281.1">
    <property type="nucleotide sequence ID" value="NZ_CP090021.1"/>
</dbReference>
<dbReference type="SUPFAM" id="SSF81296">
    <property type="entry name" value="E set domains"/>
    <property type="match status" value="1"/>
</dbReference>
<reference evidence="18 19" key="1">
    <citation type="submission" date="2018-04" db="EMBL/GenBank/DDBJ databases">
        <title>Genomic Encyclopedia of Type Strains, Phase III (KMG-III): the genomes of soil and plant-associated and newly described type strains.</title>
        <authorList>
            <person name="Whitman W."/>
        </authorList>
    </citation>
    <scope>NUCLEOTIDE SEQUENCE [LARGE SCALE GENOMIC DNA]</scope>
    <source>
        <strain evidence="18 19">KA25</strain>
    </source>
</reference>
<comment type="catalytic activity">
    <reaction evidence="12 14">
        <text>hydrolysis of (1-&gt;4)-alpha-D-glucosidic linkage in 4-alpha-D-[(1-&gt;4)-alpha-D-glucanosyl]n trehalose to yield trehalose and (1-&gt;4)-alpha-D-glucan.</text>
        <dbReference type="EC" id="3.2.1.141"/>
    </reaction>
</comment>
<evidence type="ECO:0000256" key="3">
    <source>
        <dbReference type="ARBA" id="ARBA00008061"/>
    </source>
</evidence>
<evidence type="ECO:0000256" key="1">
    <source>
        <dbReference type="ARBA" id="ARBA00004496"/>
    </source>
</evidence>
<dbReference type="EC" id="3.2.1.141" evidence="4 13"/>
<keyword evidence="6" id="KW-0963">Cytoplasm</keyword>
<accession>A0A2T5KDP6</accession>
<evidence type="ECO:0000256" key="15">
    <source>
        <dbReference type="PIRSR" id="PIRSR006337-1"/>
    </source>
</evidence>
<dbReference type="Pfam" id="PF00128">
    <property type="entry name" value="Alpha-amylase"/>
    <property type="match status" value="1"/>
</dbReference>
<comment type="subcellular location">
    <subcellularLocation>
        <location evidence="1 15">Cytoplasm</location>
    </subcellularLocation>
</comment>